<keyword evidence="1" id="KW-0812">Transmembrane</keyword>
<evidence type="ECO:0000313" key="3">
    <source>
        <dbReference type="Proteomes" id="UP000018234"/>
    </source>
</evidence>
<reference evidence="2 3" key="1">
    <citation type="submission" date="2013-08" db="EMBL/GenBank/DDBJ databases">
        <title>Flavobacterium saliperosum type strain genome sequencing.</title>
        <authorList>
            <person name="Lee K."/>
            <person name="Yi H."/>
            <person name="Park S."/>
            <person name="Chun J."/>
        </authorList>
    </citation>
    <scope>NUCLEOTIDE SEQUENCE [LARGE SCALE GENOMIC DNA]</scope>
    <source>
        <strain evidence="2 3">S13</strain>
    </source>
</reference>
<evidence type="ECO:0000313" key="2">
    <source>
        <dbReference type="EMBL" id="ESU27903.1"/>
    </source>
</evidence>
<comment type="caution">
    <text evidence="2">The sequence shown here is derived from an EMBL/GenBank/DDBJ whole genome shotgun (WGS) entry which is preliminary data.</text>
</comment>
<keyword evidence="1" id="KW-1133">Transmembrane helix</keyword>
<keyword evidence="3" id="KW-1185">Reference proteome</keyword>
<evidence type="ECO:0000256" key="1">
    <source>
        <dbReference type="SAM" id="Phobius"/>
    </source>
</evidence>
<dbReference type="Proteomes" id="UP000018234">
    <property type="component" value="Unassembled WGS sequence"/>
</dbReference>
<protein>
    <submittedName>
        <fullName evidence="2">Uncharacterized protein</fullName>
    </submittedName>
</protein>
<accession>A0ABN0QJS6</accession>
<gene>
    <name evidence="2" type="ORF">FSS13T_03890</name>
</gene>
<sequence>MGIEKDFTSKELYKFLTFNSNEAFAFAANNFGSLFSVTVMGLNDKRNKNKIGSTL</sequence>
<dbReference type="EMBL" id="AVFO01000002">
    <property type="protein sequence ID" value="ESU27903.1"/>
    <property type="molecule type" value="Genomic_DNA"/>
</dbReference>
<proteinExistence type="predicted"/>
<organism evidence="2 3">
    <name type="scientific">Flavobacterium saliperosum S13</name>
    <dbReference type="NCBI Taxonomy" id="1341155"/>
    <lineage>
        <taxon>Bacteria</taxon>
        <taxon>Pseudomonadati</taxon>
        <taxon>Bacteroidota</taxon>
        <taxon>Flavobacteriia</taxon>
        <taxon>Flavobacteriales</taxon>
        <taxon>Flavobacteriaceae</taxon>
        <taxon>Flavobacterium</taxon>
    </lineage>
</organism>
<feature type="transmembrane region" description="Helical" evidence="1">
    <location>
        <begin position="23"/>
        <end position="42"/>
    </location>
</feature>
<keyword evidence="1" id="KW-0472">Membrane</keyword>
<name>A0ABN0QJS6_9FLAO</name>